<keyword evidence="2" id="KW-1185">Reference proteome</keyword>
<protein>
    <submittedName>
        <fullName evidence="1">Acetylornithine deacetylase</fullName>
        <ecNumber evidence="1">3.5.1.16</ecNumber>
    </submittedName>
</protein>
<name>A0ACC7P1D9_9BACL</name>
<dbReference type="EC" id="3.5.1.16" evidence="1"/>
<keyword evidence="1" id="KW-0378">Hydrolase</keyword>
<evidence type="ECO:0000313" key="1">
    <source>
        <dbReference type="EMBL" id="MFM9330853.1"/>
    </source>
</evidence>
<accession>A0ACC7P1D9</accession>
<evidence type="ECO:0000313" key="2">
    <source>
        <dbReference type="Proteomes" id="UP001631969"/>
    </source>
</evidence>
<comment type="caution">
    <text evidence="1">The sequence shown here is derived from an EMBL/GenBank/DDBJ whole genome shotgun (WGS) entry which is preliminary data.</text>
</comment>
<dbReference type="Proteomes" id="UP001631969">
    <property type="component" value="Unassembled WGS sequence"/>
</dbReference>
<organism evidence="1 2">
    <name type="scientific">Paenibacillus mesotrionivorans</name>
    <dbReference type="NCBI Taxonomy" id="3160968"/>
    <lineage>
        <taxon>Bacteria</taxon>
        <taxon>Bacillati</taxon>
        <taxon>Bacillota</taxon>
        <taxon>Bacilli</taxon>
        <taxon>Bacillales</taxon>
        <taxon>Paenibacillaceae</taxon>
        <taxon>Paenibacillus</taxon>
    </lineage>
</organism>
<sequence>MGEPEARQKAEILDGAKLQHAVQRIRGSRDELLAILERLVGYATVSPPARNTAVAQDFLANELEAAGFGISRWELYPGDPVVVGIKPGARPDSCRSLILNGHMDVAEVGKPGEWLGDPFKLHVDGDWAVGRGTADMKGALAAALLAIRILKDEGILLGGNLQFQSAVGEEAGEAGTRSITERGLADGYDYAVVMDTSNLAIQGQGGVITGWLTVQSPQVHHDGMRASMLHAGGGVFGASAIEKMAKLIGCLQELERHWAVVKQYPGFPLGVTTINPAVIEGGRHAAFVADSCRLWITVHVYPDEDYQAVTREIEEHIRYAAMADPWLREHPPTFQWGGRSMIEDRGEIFPSLELDRQHPGLDCLAGCHEEAAGRKPEISMSPSVTDAGWLAEAGVPAAIYGPGLLSEAHGVNEGVSVAELLTFAESLLRFIAVWCNSPKTEGREDQ</sequence>
<dbReference type="EMBL" id="JBJURJ010000015">
    <property type="protein sequence ID" value="MFM9330853.1"/>
    <property type="molecule type" value="Genomic_DNA"/>
</dbReference>
<reference evidence="1" key="1">
    <citation type="submission" date="2024-12" db="EMBL/GenBank/DDBJ databases">
        <authorList>
            <person name="Wu N."/>
        </authorList>
    </citation>
    <scope>NUCLEOTIDE SEQUENCE</scope>
    <source>
        <strain evidence="1">P15</strain>
    </source>
</reference>
<proteinExistence type="predicted"/>
<gene>
    <name evidence="1" type="ORF">ACI1P1_21415</name>
</gene>